<evidence type="ECO:0000256" key="1">
    <source>
        <dbReference type="SAM" id="SignalP"/>
    </source>
</evidence>
<dbReference type="InterPro" id="IPR036034">
    <property type="entry name" value="PDZ_sf"/>
</dbReference>
<keyword evidence="2" id="KW-0645">Protease</keyword>
<dbReference type="InterPro" id="IPR001969">
    <property type="entry name" value="Aspartic_peptidase_AS"/>
</dbReference>
<name>A0ABU8DDG9_ERWAP</name>
<dbReference type="GO" id="GO:0006508">
    <property type="term" value="P:proteolysis"/>
    <property type="evidence" value="ECO:0007669"/>
    <property type="project" value="UniProtKB-KW"/>
</dbReference>
<dbReference type="EMBL" id="JBANEI010000003">
    <property type="protein sequence ID" value="MEI2681351.1"/>
    <property type="molecule type" value="Genomic_DNA"/>
</dbReference>
<keyword evidence="2" id="KW-0378">Hydrolase</keyword>
<dbReference type="InterPro" id="IPR021109">
    <property type="entry name" value="Peptidase_aspartic_dom_sf"/>
</dbReference>
<dbReference type="Gene3D" id="2.40.70.10">
    <property type="entry name" value="Acid Proteases"/>
    <property type="match status" value="1"/>
</dbReference>
<feature type="chain" id="PRO_5047535418" evidence="1">
    <location>
        <begin position="24"/>
        <end position="393"/>
    </location>
</feature>
<dbReference type="SUPFAM" id="SSF50156">
    <property type="entry name" value="PDZ domain-like"/>
    <property type="match status" value="1"/>
</dbReference>
<protein>
    <submittedName>
        <fullName evidence="2">Aspartyl protease family protein</fullName>
    </submittedName>
</protein>
<dbReference type="SUPFAM" id="SSF50630">
    <property type="entry name" value="Acid proteases"/>
    <property type="match status" value="1"/>
</dbReference>
<gene>
    <name evidence="2" type="ORF">V8N49_06695</name>
</gene>
<feature type="signal peptide" evidence="1">
    <location>
        <begin position="1"/>
        <end position="23"/>
    </location>
</feature>
<accession>A0ABU8DDG9</accession>
<dbReference type="GO" id="GO:0008233">
    <property type="term" value="F:peptidase activity"/>
    <property type="evidence" value="ECO:0007669"/>
    <property type="project" value="UniProtKB-KW"/>
</dbReference>
<evidence type="ECO:0000313" key="3">
    <source>
        <dbReference type="Proteomes" id="UP001306592"/>
    </source>
</evidence>
<dbReference type="Pfam" id="PF13650">
    <property type="entry name" value="Asp_protease_2"/>
    <property type="match status" value="1"/>
</dbReference>
<proteinExistence type="predicted"/>
<sequence>MKYLSHFWGIAAALLLQASSVSADSIYAPSPVPLLTVSVRSDALIVPVTIAGKQYSFLLDTGAAMMVIDNRLASDITSKTPDDLLPALAKKILSTGINTSGGMLKGELIRFWQPLALAIGNEVVPASDPWVGADLSAFTQNSGMQIDGIIGQDLYRQFNWAVDNRNHQLTVWKHPLTIRNYQACVPYRDAWDFGPELMLDYHDRPLYMALNTGAAWSTIGEEIVHASRGHFGSAILTGITQPVITLNGIERSDAYLLGGIQFDRLPLGKLLAIEDKRGNYGLGMNFLQRFDDYLLAPDKMLLCYNQQHFTRDEAAPLRTLAVRYFARRVEIYANSPGALSSSVLHNGDVLLQINGSKVLPEKMEWIRGTLADTPLGELNLRIERRGKVRNVTL</sequence>
<reference evidence="2 3" key="1">
    <citation type="submission" date="2024-02" db="EMBL/GenBank/DDBJ databases">
        <title>First report Erwinia aphidicola in onion in Chile.</title>
        <authorList>
            <person name="Valenzuela M."/>
            <person name="Pena M."/>
            <person name="Dutta B."/>
        </authorList>
    </citation>
    <scope>NUCLEOTIDE SEQUENCE [LARGE SCALE GENOMIC DNA]</scope>
    <source>
        <strain evidence="2 3">QCJ3A</strain>
    </source>
</reference>
<dbReference type="RefSeq" id="WP_336202683.1">
    <property type="nucleotide sequence ID" value="NZ_JBANEI010000003.1"/>
</dbReference>
<evidence type="ECO:0000313" key="2">
    <source>
        <dbReference type="EMBL" id="MEI2681351.1"/>
    </source>
</evidence>
<keyword evidence="3" id="KW-1185">Reference proteome</keyword>
<keyword evidence="1" id="KW-0732">Signal</keyword>
<dbReference type="PROSITE" id="PS00141">
    <property type="entry name" value="ASP_PROTEASE"/>
    <property type="match status" value="1"/>
</dbReference>
<dbReference type="CDD" id="cd05483">
    <property type="entry name" value="retropepsin_like_bacteria"/>
    <property type="match status" value="1"/>
</dbReference>
<dbReference type="Proteomes" id="UP001306592">
    <property type="component" value="Unassembled WGS sequence"/>
</dbReference>
<comment type="caution">
    <text evidence="2">The sequence shown here is derived from an EMBL/GenBank/DDBJ whole genome shotgun (WGS) entry which is preliminary data.</text>
</comment>
<organism evidence="2 3">
    <name type="scientific">Erwinia aphidicola</name>
    <dbReference type="NCBI Taxonomy" id="68334"/>
    <lineage>
        <taxon>Bacteria</taxon>
        <taxon>Pseudomonadati</taxon>
        <taxon>Pseudomonadota</taxon>
        <taxon>Gammaproteobacteria</taxon>
        <taxon>Enterobacterales</taxon>
        <taxon>Erwiniaceae</taxon>
        <taxon>Erwinia</taxon>
    </lineage>
</organism>
<dbReference type="InterPro" id="IPR034122">
    <property type="entry name" value="Retropepsin-like_bacterial"/>
</dbReference>